<evidence type="ECO:0000256" key="4">
    <source>
        <dbReference type="ARBA" id="ARBA00022692"/>
    </source>
</evidence>
<evidence type="ECO:0000256" key="7">
    <source>
        <dbReference type="SAM" id="Phobius"/>
    </source>
</evidence>
<reference evidence="9" key="1">
    <citation type="submission" date="2020-05" db="EMBL/GenBank/DDBJ databases">
        <authorList>
            <person name="Chiriac C."/>
            <person name="Salcher M."/>
            <person name="Ghai R."/>
            <person name="Kavagutti S V."/>
        </authorList>
    </citation>
    <scope>NUCLEOTIDE SEQUENCE</scope>
</reference>
<dbReference type="AlphaFoldDB" id="A0A6J6G071"/>
<accession>A0A6J6G071</accession>
<feature type="domain" description="Major facilitator superfamily (MFS) profile" evidence="8">
    <location>
        <begin position="1"/>
        <end position="399"/>
    </location>
</feature>
<evidence type="ECO:0000256" key="5">
    <source>
        <dbReference type="ARBA" id="ARBA00022989"/>
    </source>
</evidence>
<dbReference type="InterPro" id="IPR036259">
    <property type="entry name" value="MFS_trans_sf"/>
</dbReference>
<name>A0A6J6G071_9ZZZZ</name>
<dbReference type="CDD" id="cd06173">
    <property type="entry name" value="MFS_MefA_like"/>
    <property type="match status" value="1"/>
</dbReference>
<dbReference type="PANTHER" id="PTHR23513:SF11">
    <property type="entry name" value="STAPHYLOFERRIN A TRANSPORTER"/>
    <property type="match status" value="1"/>
</dbReference>
<feature type="transmembrane region" description="Helical" evidence="7">
    <location>
        <begin position="170"/>
        <end position="187"/>
    </location>
</feature>
<evidence type="ECO:0000313" key="10">
    <source>
        <dbReference type="EMBL" id="CAB4704937.1"/>
    </source>
</evidence>
<keyword evidence="2" id="KW-0813">Transport</keyword>
<evidence type="ECO:0000256" key="1">
    <source>
        <dbReference type="ARBA" id="ARBA00004651"/>
    </source>
</evidence>
<gene>
    <name evidence="9" type="ORF">UFOPK1773_01017</name>
    <name evidence="10" type="ORF">UFOPK2589_01037</name>
</gene>
<organism evidence="9">
    <name type="scientific">freshwater metagenome</name>
    <dbReference type="NCBI Taxonomy" id="449393"/>
    <lineage>
        <taxon>unclassified sequences</taxon>
        <taxon>metagenomes</taxon>
        <taxon>ecological metagenomes</taxon>
    </lineage>
</organism>
<feature type="transmembrane region" description="Helical" evidence="7">
    <location>
        <begin position="75"/>
        <end position="95"/>
    </location>
</feature>
<dbReference type="Pfam" id="PF05977">
    <property type="entry name" value="MFS_3"/>
    <property type="match status" value="1"/>
</dbReference>
<feature type="transmembrane region" description="Helical" evidence="7">
    <location>
        <begin position="344"/>
        <end position="368"/>
    </location>
</feature>
<feature type="transmembrane region" description="Helical" evidence="7">
    <location>
        <begin position="307"/>
        <end position="332"/>
    </location>
</feature>
<feature type="transmembrane region" description="Helical" evidence="7">
    <location>
        <begin position="208"/>
        <end position="233"/>
    </location>
</feature>
<feature type="transmembrane region" description="Helical" evidence="7">
    <location>
        <begin position="374"/>
        <end position="394"/>
    </location>
</feature>
<feature type="transmembrane region" description="Helical" evidence="7">
    <location>
        <begin position="253"/>
        <end position="272"/>
    </location>
</feature>
<evidence type="ECO:0000256" key="3">
    <source>
        <dbReference type="ARBA" id="ARBA00022475"/>
    </source>
</evidence>
<dbReference type="EMBL" id="CAEZXT010000079">
    <property type="protein sequence ID" value="CAB4704937.1"/>
    <property type="molecule type" value="Genomic_DNA"/>
</dbReference>
<feature type="transmembrane region" description="Helical" evidence="7">
    <location>
        <begin position="44"/>
        <end position="63"/>
    </location>
</feature>
<keyword evidence="4 7" id="KW-0812">Transmembrane</keyword>
<dbReference type="GO" id="GO:0005886">
    <property type="term" value="C:plasma membrane"/>
    <property type="evidence" value="ECO:0007669"/>
    <property type="project" value="UniProtKB-SubCell"/>
</dbReference>
<keyword evidence="5 7" id="KW-1133">Transmembrane helix</keyword>
<proteinExistence type="predicted"/>
<comment type="subcellular location">
    <subcellularLocation>
        <location evidence="1">Cell membrane</location>
        <topology evidence="1">Multi-pass membrane protein</topology>
    </subcellularLocation>
</comment>
<dbReference type="GO" id="GO:0022857">
    <property type="term" value="F:transmembrane transporter activity"/>
    <property type="evidence" value="ECO:0007669"/>
    <property type="project" value="InterPro"/>
</dbReference>
<dbReference type="InterPro" id="IPR010290">
    <property type="entry name" value="TM_effector"/>
</dbReference>
<dbReference type="SUPFAM" id="SSF103473">
    <property type="entry name" value="MFS general substrate transporter"/>
    <property type="match status" value="1"/>
</dbReference>
<evidence type="ECO:0000313" key="9">
    <source>
        <dbReference type="EMBL" id="CAB4594441.1"/>
    </source>
</evidence>
<dbReference type="Gene3D" id="1.20.1250.20">
    <property type="entry name" value="MFS general substrate transporter like domains"/>
    <property type="match status" value="1"/>
</dbReference>
<keyword evidence="6 7" id="KW-0472">Membrane</keyword>
<evidence type="ECO:0000256" key="6">
    <source>
        <dbReference type="ARBA" id="ARBA00023136"/>
    </source>
</evidence>
<dbReference type="EMBL" id="CAEZUA010000076">
    <property type="protein sequence ID" value="CAB4594441.1"/>
    <property type="molecule type" value="Genomic_DNA"/>
</dbReference>
<dbReference type="PROSITE" id="PS50850">
    <property type="entry name" value="MFS"/>
    <property type="match status" value="1"/>
</dbReference>
<feature type="transmembrane region" description="Helical" evidence="7">
    <location>
        <begin position="284"/>
        <end position="301"/>
    </location>
</feature>
<sequence length="403" mass="43706">MFTSFKFFNYRLVFTYSSLMSVAGWGHAVSIDWLVLDLTHSSTALGNMVGIQLAPYIFISLVGGTIADRFNKKNFLRLVCVLNALIAALLFALYYYGHLTYAILAIIVVIHGTLNATESPVRNSLSLEVVDKENMANVMGLNSLTFNLGRLMGTLTAGLLIAHFDNGTPWLVFTFLYIAIALLLNRLKVEEIPVAQFGKAKPGKMIDALRYLQKSPIIFLSMTLAAVFFGLGMHFGQTSSLMVKNIFLKDASYLGYIGIAVAGGSAIGAALASRWSVPGHAPQLTTLLKSGILVAIFWMASAFAQNFWLYAILACVASIFHLTFMVTSNGLVAASAPEDFRGRIYGIYLCIFYIGSCAGGLLVGALAQNLGVRQAIFIGGAATFLISATCLVWFRSKSKTTSR</sequence>
<protein>
    <submittedName>
        <fullName evidence="9">Unannotated protein</fullName>
    </submittedName>
</protein>
<dbReference type="InterPro" id="IPR020846">
    <property type="entry name" value="MFS_dom"/>
</dbReference>
<dbReference type="PANTHER" id="PTHR23513">
    <property type="entry name" value="INTEGRAL MEMBRANE EFFLUX PROTEIN-RELATED"/>
    <property type="match status" value="1"/>
</dbReference>
<keyword evidence="3" id="KW-1003">Cell membrane</keyword>
<evidence type="ECO:0000259" key="8">
    <source>
        <dbReference type="PROSITE" id="PS50850"/>
    </source>
</evidence>
<evidence type="ECO:0000256" key="2">
    <source>
        <dbReference type="ARBA" id="ARBA00022448"/>
    </source>
</evidence>